<dbReference type="InterPro" id="IPR011047">
    <property type="entry name" value="Quinoprotein_ADH-like_sf"/>
</dbReference>
<keyword evidence="3" id="KW-1185">Reference proteome</keyword>
<keyword evidence="1" id="KW-0812">Transmembrane</keyword>
<sequence>MNKESSIQLLIRKIKSSIASTKFSEDPLILGLAILLMLLLLLYTFGTFAPQEEMWHRSYGGAGSDVGNSVLEVKDGGYIIAGTTSSYGAGKDDAWLVEADQNGNEKWNRTFGGSDDDSGVSVMQINDGSYIFAGATSSFGAGDFDAWLIKTNSDGKERWNKTYGGASYDWGYSVQEIKDGGYIIAGETRSYGVGGSDAWLIKTDSTGNELWNRTFGGPKDDGSHAIRRTKDDGYVIAGFTESYGAGGKDVWLIKTDSAGNELWNITFGGSRDDRGESVQQVKDGGYIIAGGANAPLANKSLMGDAWLIRTDSNGTMQWGRIFSFGDSDYNIGTAAQETTDGGYILAGYGLGAGIYSWLIKNDNVGMKQWDEVFDESGRNEGLSVQQAGDGSYISTGWTISSGSVDAWLMKMAERIQS</sequence>
<dbReference type="PANTHER" id="PTHR42754:SF1">
    <property type="entry name" value="LIPOPROTEIN"/>
    <property type="match status" value="1"/>
</dbReference>
<dbReference type="Proteomes" id="UP000007807">
    <property type="component" value="Chromosome"/>
</dbReference>
<gene>
    <name evidence="2" type="ordered locus">MCON_2170</name>
</gene>
<reference evidence="2 3" key="1">
    <citation type="journal article" date="2011" name="J. Bacteriol.">
        <title>Complete genome sequence of Methanosaeta concilii, a specialist in aceticlastic methanogenesis.</title>
        <authorList>
            <person name="Barber R.D."/>
            <person name="Zhang L."/>
            <person name="Harnack M."/>
            <person name="Olson M.V."/>
            <person name="Kaul R."/>
            <person name="Ingram-Smith C."/>
            <person name="Smith K.S."/>
        </authorList>
    </citation>
    <scope>NUCLEOTIDE SEQUENCE [LARGE SCALE GENOMIC DNA]</scope>
    <source>
        <strain evidence="3">ATCC 5969 / DSM 3671 / JCM 10134 / NBRC 103675 / OCM 69 / GP-6</strain>
    </source>
</reference>
<dbReference type="HOGENOM" id="CLU_035227_0_0_2"/>
<dbReference type="SUPFAM" id="SSF50998">
    <property type="entry name" value="Quinoprotein alcohol dehydrogenase-like"/>
    <property type="match status" value="1"/>
</dbReference>
<feature type="transmembrane region" description="Helical" evidence="1">
    <location>
        <begin position="28"/>
        <end position="49"/>
    </location>
</feature>
<keyword evidence="1" id="KW-1133">Transmembrane helix</keyword>
<dbReference type="STRING" id="990316.MCON_2170"/>
<name>F4BXL2_METSG</name>
<dbReference type="AlphaFoldDB" id="F4BXL2"/>
<protein>
    <submittedName>
        <fullName evidence="2">Uncharacterized protein</fullName>
    </submittedName>
</protein>
<evidence type="ECO:0000256" key="1">
    <source>
        <dbReference type="SAM" id="Phobius"/>
    </source>
</evidence>
<evidence type="ECO:0000313" key="2">
    <source>
        <dbReference type="EMBL" id="AEB68690.1"/>
    </source>
</evidence>
<keyword evidence="1" id="KW-0472">Membrane</keyword>
<dbReference type="InParanoid" id="F4BXL2"/>
<evidence type="ECO:0000313" key="3">
    <source>
        <dbReference type="Proteomes" id="UP000007807"/>
    </source>
</evidence>
<dbReference type="KEGG" id="mcj:MCON_2170"/>
<dbReference type="PANTHER" id="PTHR42754">
    <property type="entry name" value="ENDOGLUCANASE"/>
    <property type="match status" value="1"/>
</dbReference>
<dbReference type="EMBL" id="CP002565">
    <property type="protein sequence ID" value="AEB68690.1"/>
    <property type="molecule type" value="Genomic_DNA"/>
</dbReference>
<accession>F4BXL2</accession>
<proteinExistence type="predicted"/>
<organism evidence="2 3">
    <name type="scientific">Methanothrix soehngenii (strain ATCC 5969 / DSM 3671 / JCM 10134 / NBRC 103675 / OCM 69 / GP-6)</name>
    <name type="common">Methanosaeta concilii</name>
    <dbReference type="NCBI Taxonomy" id="990316"/>
    <lineage>
        <taxon>Archaea</taxon>
        <taxon>Methanobacteriati</taxon>
        <taxon>Methanobacteriota</taxon>
        <taxon>Stenosarchaea group</taxon>
        <taxon>Methanomicrobia</taxon>
        <taxon>Methanotrichales</taxon>
        <taxon>Methanotrichaceae</taxon>
        <taxon>Methanothrix</taxon>
    </lineage>
</organism>